<reference evidence="1" key="2">
    <citation type="journal article" date="2024" name="Plant">
        <title>Genomic evolution and insights into agronomic trait innovations of Sesamum species.</title>
        <authorList>
            <person name="Miao H."/>
            <person name="Wang L."/>
            <person name="Qu L."/>
            <person name="Liu H."/>
            <person name="Sun Y."/>
            <person name="Le M."/>
            <person name="Wang Q."/>
            <person name="Wei S."/>
            <person name="Zheng Y."/>
            <person name="Lin W."/>
            <person name="Duan Y."/>
            <person name="Cao H."/>
            <person name="Xiong S."/>
            <person name="Wang X."/>
            <person name="Wei L."/>
            <person name="Li C."/>
            <person name="Ma Q."/>
            <person name="Ju M."/>
            <person name="Zhao R."/>
            <person name="Li G."/>
            <person name="Mu C."/>
            <person name="Tian Q."/>
            <person name="Mei H."/>
            <person name="Zhang T."/>
            <person name="Gao T."/>
            <person name="Zhang H."/>
        </authorList>
    </citation>
    <scope>NUCLEOTIDE SEQUENCE</scope>
    <source>
        <strain evidence="1">G01</strain>
    </source>
</reference>
<comment type="caution">
    <text evidence="1">The sequence shown here is derived from an EMBL/GenBank/DDBJ whole genome shotgun (WGS) entry which is preliminary data.</text>
</comment>
<proteinExistence type="predicted"/>
<evidence type="ECO:0000313" key="1">
    <source>
        <dbReference type="EMBL" id="KAL0331388.1"/>
    </source>
</evidence>
<feature type="non-terminal residue" evidence="1">
    <location>
        <position position="97"/>
    </location>
</feature>
<reference evidence="1" key="1">
    <citation type="submission" date="2020-06" db="EMBL/GenBank/DDBJ databases">
        <authorList>
            <person name="Li T."/>
            <person name="Hu X."/>
            <person name="Zhang T."/>
            <person name="Song X."/>
            <person name="Zhang H."/>
            <person name="Dai N."/>
            <person name="Sheng W."/>
            <person name="Hou X."/>
            <person name="Wei L."/>
        </authorList>
    </citation>
    <scope>NUCLEOTIDE SEQUENCE</scope>
    <source>
        <strain evidence="1">G01</strain>
        <tissue evidence="1">Leaf</tissue>
    </source>
</reference>
<protein>
    <submittedName>
        <fullName evidence="1">Uncharacterized protein</fullName>
    </submittedName>
</protein>
<organism evidence="1">
    <name type="scientific">Sesamum angustifolium</name>
    <dbReference type="NCBI Taxonomy" id="2727405"/>
    <lineage>
        <taxon>Eukaryota</taxon>
        <taxon>Viridiplantae</taxon>
        <taxon>Streptophyta</taxon>
        <taxon>Embryophyta</taxon>
        <taxon>Tracheophyta</taxon>
        <taxon>Spermatophyta</taxon>
        <taxon>Magnoliopsida</taxon>
        <taxon>eudicotyledons</taxon>
        <taxon>Gunneridae</taxon>
        <taxon>Pentapetalae</taxon>
        <taxon>asterids</taxon>
        <taxon>lamiids</taxon>
        <taxon>Lamiales</taxon>
        <taxon>Pedaliaceae</taxon>
        <taxon>Sesamum</taxon>
    </lineage>
</organism>
<dbReference type="AlphaFoldDB" id="A0AAW2MLR9"/>
<accession>A0AAW2MLR9</accession>
<gene>
    <name evidence="1" type="ORF">Sangu_1684300</name>
</gene>
<sequence>MAAERATTITMMLARSVFRSTLHSQIFVPLYRATSQVNHSGVTPAGYCAVRCVSTKSSGEEKKSPARLAEVQRLLYQAEERYKAAGGGVEPIPKLTL</sequence>
<dbReference type="EMBL" id="JACGWK010000010">
    <property type="protein sequence ID" value="KAL0331388.1"/>
    <property type="molecule type" value="Genomic_DNA"/>
</dbReference>
<name>A0AAW2MLR9_9LAMI</name>